<evidence type="ECO:0000256" key="1">
    <source>
        <dbReference type="SAM" id="MobiDB-lite"/>
    </source>
</evidence>
<feature type="compositionally biased region" description="Basic and acidic residues" evidence="1">
    <location>
        <begin position="1"/>
        <end position="10"/>
    </location>
</feature>
<dbReference type="AlphaFoldDB" id="A9TUY2"/>
<name>A9TUY2_PHYPA</name>
<organism>
    <name type="scientific">Physcomitrium patens</name>
    <name type="common">Spreading-leaved earth moss</name>
    <name type="synonym">Physcomitrella patens</name>
    <dbReference type="NCBI Taxonomy" id="3218"/>
    <lineage>
        <taxon>Eukaryota</taxon>
        <taxon>Viridiplantae</taxon>
        <taxon>Streptophyta</taxon>
        <taxon>Embryophyta</taxon>
        <taxon>Bryophyta</taxon>
        <taxon>Bryophytina</taxon>
        <taxon>Bryopsida</taxon>
        <taxon>Funariidae</taxon>
        <taxon>Funariales</taxon>
        <taxon>Funariaceae</taxon>
        <taxon>Physcomitrium</taxon>
    </lineage>
</organism>
<gene>
    <name evidence="2" type="ORF">PHYPADRAFT_97613</name>
</gene>
<proteinExistence type="predicted"/>
<feature type="region of interest" description="Disordered" evidence="1">
    <location>
        <begin position="98"/>
        <end position="165"/>
    </location>
</feature>
<feature type="region of interest" description="Disordered" evidence="1">
    <location>
        <begin position="1"/>
        <end position="64"/>
    </location>
</feature>
<sequence>MPRAELEQKKERTRKTLTIEERGHRVTTGGQQLEPKRTAPAPQTSNRNARRGRKTTTQHQPSYTVLPLGTATRFVKTANQGVPERSFAEVVLQKCLRHHRNKKPSTTHPSRSRHPDFRAFAASEKSEKKGNNEAGIHFVGSRQPLPEDQGSHPYSGNFGKILSVQ</sequence>
<protein>
    <submittedName>
        <fullName evidence="2">Predicted protein</fullName>
    </submittedName>
</protein>
<evidence type="ECO:0000313" key="2">
    <source>
        <dbReference type="EMBL" id="EDQ52763.1"/>
    </source>
</evidence>
<accession>A9TUY2</accession>
<reference evidence="2" key="1">
    <citation type="journal article" date="2008" name="Science">
        <title>The Physcomitrella genome reveals evolutionary insights into the conquest of land by plants.</title>
        <authorList>
            <person name="Rensing S."/>
            <person name="Lang D."/>
            <person name="Zimmer A."/>
            <person name="Terry A."/>
            <person name="Salamov A."/>
            <person name="Shapiro H."/>
            <person name="Nishiyama T."/>
            <person name="Perroud P.-F."/>
            <person name="Lindquist E."/>
            <person name="Kamisugi Y."/>
            <person name="Tanahashi T."/>
            <person name="Sakakibara K."/>
            <person name="Fujita T."/>
            <person name="Oishi K."/>
            <person name="Shin-I T."/>
            <person name="Kuroki Y."/>
            <person name="Toyoda A."/>
            <person name="Suzuki Y."/>
            <person name="Hashimoto A."/>
            <person name="Yamaguchi K."/>
            <person name="Sugano A."/>
            <person name="Kohara Y."/>
            <person name="Fujiyama A."/>
            <person name="Anterola A."/>
            <person name="Aoki S."/>
            <person name="Ashton N."/>
            <person name="Barbazuk W.B."/>
            <person name="Barker E."/>
            <person name="Bennetzen J."/>
            <person name="Bezanilla M."/>
            <person name="Blankenship R."/>
            <person name="Cho S.H."/>
            <person name="Dutcher S."/>
            <person name="Estelle M."/>
            <person name="Fawcett J.A."/>
            <person name="Gundlach H."/>
            <person name="Hanada K."/>
            <person name="Heyl A."/>
            <person name="Hicks K.A."/>
            <person name="Hugh J."/>
            <person name="Lohr M."/>
            <person name="Mayer K."/>
            <person name="Melkozernov A."/>
            <person name="Murata T."/>
            <person name="Nelson D."/>
            <person name="Pils B."/>
            <person name="Prigge M."/>
            <person name="Reiss B."/>
            <person name="Renner T."/>
            <person name="Rombauts S."/>
            <person name="Rushton P."/>
            <person name="Sanderfoot A."/>
            <person name="Schween G."/>
            <person name="Shiu S.-H."/>
            <person name="Stueber K."/>
            <person name="Theodoulou F.L."/>
            <person name="Tu H."/>
            <person name="Van de Peer Y."/>
            <person name="Verrier P.J."/>
            <person name="Waters E."/>
            <person name="Wood A."/>
            <person name="Yang L."/>
            <person name="Cove D."/>
            <person name="Cuming A."/>
            <person name="Hasebe M."/>
            <person name="Lucas S."/>
            <person name="Mishler D.B."/>
            <person name="Reski R."/>
            <person name="Grigoriev I."/>
            <person name="Quatrano R.S."/>
            <person name="Boore J.L."/>
        </authorList>
    </citation>
    <scope>NUCLEOTIDE SEQUENCE [LARGE SCALE GENOMIC DNA]</scope>
</reference>
<dbReference type="EMBL" id="DS545218">
    <property type="protein sequence ID" value="EDQ52763.1"/>
    <property type="molecule type" value="Genomic_DNA"/>
</dbReference>